<reference evidence="1" key="1">
    <citation type="submission" date="2015-08" db="EMBL/GenBank/DDBJ databases">
        <title>Pseudomonas aeruginosa strain CCBH4851 chromosome region.</title>
        <authorList>
            <person name="Silveira M.C."/>
            <person name="Carvalho-Assef A.P.D."/>
            <person name="Albano R.M."/>
        </authorList>
    </citation>
    <scope>NUCLEOTIDE SEQUENCE</scope>
    <source>
        <strain evidence="1">CCBH4851</strain>
    </source>
</reference>
<protein>
    <submittedName>
        <fullName evidence="1">Uncharacterized protein</fullName>
    </submittedName>
</protein>
<gene>
    <name evidence="1" type="ORF">CCBH4851_00703</name>
</gene>
<dbReference type="PATRIC" id="fig|287.2965.peg.2276"/>
<dbReference type="Pfam" id="PF02924">
    <property type="entry name" value="HDPD"/>
    <property type="match status" value="1"/>
</dbReference>
<evidence type="ECO:0000313" key="1">
    <source>
        <dbReference type="EMBL" id="ALI59401.1"/>
    </source>
</evidence>
<accession>A0A0N9ZR61</accession>
<dbReference type="InterPro" id="IPR004195">
    <property type="entry name" value="Head_decoration_D"/>
</dbReference>
<sequence>MTIKTEGVHAGEFLLSEANGSRSRENIVITAGSGRLVAGTLIAPITAANALTATAAAGNTGDGTVGATVVTSAAISGTYVLEITEAGANGGKFEVVDPQGRHVGTGQVGQAFTGGGIGFTLSDGATDFVVGDRFNLQVLAGLGEWTPYDDDGADDGRRTAGGILFGPVDATDTDVKAVAVVRDAEVIVSLLTGLDAAGEADLKALGLILRT</sequence>
<dbReference type="EMBL" id="KT454971">
    <property type="protein sequence ID" value="ALI59401.1"/>
    <property type="molecule type" value="Genomic_DNA"/>
</dbReference>
<organism evidence="1">
    <name type="scientific">Pseudomonas aeruginosa</name>
    <dbReference type="NCBI Taxonomy" id="287"/>
    <lineage>
        <taxon>Bacteria</taxon>
        <taxon>Pseudomonadati</taxon>
        <taxon>Pseudomonadota</taxon>
        <taxon>Gammaproteobacteria</taxon>
        <taxon>Pseudomonadales</taxon>
        <taxon>Pseudomonadaceae</taxon>
        <taxon>Pseudomonas</taxon>
    </lineage>
</organism>
<proteinExistence type="predicted"/>
<dbReference type="AlphaFoldDB" id="A0A0N9ZR61"/>
<dbReference type="RefSeq" id="WP_019726475.1">
    <property type="nucleotide sequence ID" value="NZ_CP014999.1"/>
</dbReference>
<name>A0A0N9ZR61_PSEAI</name>